<protein>
    <submittedName>
        <fullName evidence="1">Uncharacterized protein</fullName>
    </submittedName>
</protein>
<dbReference type="Proteomes" id="UP000186607">
    <property type="component" value="Unassembled WGS sequence"/>
</dbReference>
<dbReference type="EMBL" id="MSTI01000102">
    <property type="protein sequence ID" value="OLV17423.1"/>
    <property type="molecule type" value="Genomic_DNA"/>
</dbReference>
<comment type="caution">
    <text evidence="1">The sequence shown here is derived from an EMBL/GenBank/DDBJ whole genome shotgun (WGS) entry which is preliminary data.</text>
</comment>
<keyword evidence="2" id="KW-1185">Reference proteome</keyword>
<evidence type="ECO:0000313" key="2">
    <source>
        <dbReference type="Proteomes" id="UP000186607"/>
    </source>
</evidence>
<organism evidence="1 2">
    <name type="scientific">Deinococcus marmoris</name>
    <dbReference type="NCBI Taxonomy" id="249408"/>
    <lineage>
        <taxon>Bacteria</taxon>
        <taxon>Thermotogati</taxon>
        <taxon>Deinococcota</taxon>
        <taxon>Deinococci</taxon>
        <taxon>Deinococcales</taxon>
        <taxon>Deinococcaceae</taxon>
        <taxon>Deinococcus</taxon>
    </lineage>
</organism>
<proteinExistence type="predicted"/>
<dbReference type="RefSeq" id="WP_075833899.1">
    <property type="nucleotide sequence ID" value="NZ_MSTI01000102.1"/>
</dbReference>
<accession>A0A1U7NWX1</accession>
<reference evidence="1 2" key="1">
    <citation type="submission" date="2017-01" db="EMBL/GenBank/DDBJ databases">
        <title>Genome Analysis of Deinococcus marmoris KOPRI26562.</title>
        <authorList>
            <person name="Kim J.H."/>
            <person name="Oh H.-M."/>
        </authorList>
    </citation>
    <scope>NUCLEOTIDE SEQUENCE [LARGE SCALE GENOMIC DNA]</scope>
    <source>
        <strain evidence="1 2">KOPRI26562</strain>
    </source>
</reference>
<dbReference type="AlphaFoldDB" id="A0A1U7NWX1"/>
<evidence type="ECO:0000313" key="1">
    <source>
        <dbReference type="EMBL" id="OLV17423.1"/>
    </source>
</evidence>
<sequence>MADAQDELRTALERGDPASFFGAVPLHEQPEAARLALRLGRPRLAALWAQADPLTHAAALLRVGESRSALHLLKALPGTARPAALRARALWQLADARAEAETTNALELARQEGDVWAVIAAATLHGEQLLPQPHAALRALAEGLKVAEGTGQPSDAHLLAVLAHAQLRLGGHKGTRTAQKALDRSLARSPARVLALFALEMHAEAEAQAADGELAAVWWRDFSR</sequence>
<gene>
    <name evidence="1" type="ORF">BOO71_0009004</name>
</gene>
<name>A0A1U7NWX1_9DEIO</name>
<dbReference type="STRING" id="249408.BOO71_0009004"/>